<evidence type="ECO:0000256" key="1">
    <source>
        <dbReference type="SAM" id="MobiDB-lite"/>
    </source>
</evidence>
<dbReference type="Pfam" id="PF10935">
    <property type="entry name" value="DUF2637"/>
    <property type="match status" value="1"/>
</dbReference>
<gene>
    <name evidence="3" type="ORF">ACFS2C_11850</name>
</gene>
<feature type="transmembrane region" description="Helical" evidence="2">
    <location>
        <begin position="99"/>
        <end position="124"/>
    </location>
</feature>
<name>A0ABW5W980_9PSEU</name>
<dbReference type="RefSeq" id="WP_377385019.1">
    <property type="nucleotide sequence ID" value="NZ_JBHSAN010000004.1"/>
</dbReference>
<sequence>MSRAWITWTGLAVVAAAAAVLSFDALRQLAVLAGTPAGLAWLLPVTVDAAALVATRLWLAGAEGARRFARTLALSMIGLSVAGNATSHELVAYQVVPPWWAVVAVAAVPPAVLGAVAHLAALAVPGALSFPPCKEGTTANQASGRPVERSSLQGGPFNRDEAGRISSSSLKGGTGEPSLDRGAGERSDLVAGQSTTTLVDRARYLVAAGEAEGVKVGRGRLARELGVSENQARRLLEQLAAERRPALRVAGGEAR</sequence>
<evidence type="ECO:0000256" key="2">
    <source>
        <dbReference type="SAM" id="Phobius"/>
    </source>
</evidence>
<proteinExistence type="predicted"/>
<protein>
    <submittedName>
        <fullName evidence="3">DUF2637 domain-containing protein</fullName>
    </submittedName>
</protein>
<feature type="transmembrane region" description="Helical" evidence="2">
    <location>
        <begin position="38"/>
        <end position="59"/>
    </location>
</feature>
<dbReference type="InterPro" id="IPR021235">
    <property type="entry name" value="DUF2637"/>
</dbReference>
<comment type="caution">
    <text evidence="3">The sequence shown here is derived from an EMBL/GenBank/DDBJ whole genome shotgun (WGS) entry which is preliminary data.</text>
</comment>
<reference evidence="4" key="1">
    <citation type="journal article" date="2019" name="Int. J. Syst. Evol. Microbiol.">
        <title>The Global Catalogue of Microorganisms (GCM) 10K type strain sequencing project: providing services to taxonomists for standard genome sequencing and annotation.</title>
        <authorList>
            <consortium name="The Broad Institute Genomics Platform"/>
            <consortium name="The Broad Institute Genome Sequencing Center for Infectious Disease"/>
            <person name="Wu L."/>
            <person name="Ma J."/>
        </authorList>
    </citation>
    <scope>NUCLEOTIDE SEQUENCE [LARGE SCALE GENOMIC DNA]</scope>
    <source>
        <strain evidence="4">IBRC-M 10906</strain>
    </source>
</reference>
<feature type="compositionally biased region" description="Basic and acidic residues" evidence="1">
    <location>
        <begin position="178"/>
        <end position="188"/>
    </location>
</feature>
<dbReference type="EMBL" id="JBHUOF010000013">
    <property type="protein sequence ID" value="MFD2800085.1"/>
    <property type="molecule type" value="Genomic_DNA"/>
</dbReference>
<keyword evidence="2" id="KW-0812">Transmembrane</keyword>
<evidence type="ECO:0000313" key="4">
    <source>
        <dbReference type="Proteomes" id="UP001597478"/>
    </source>
</evidence>
<evidence type="ECO:0000313" key="3">
    <source>
        <dbReference type="EMBL" id="MFD2800085.1"/>
    </source>
</evidence>
<keyword evidence="4" id="KW-1185">Reference proteome</keyword>
<accession>A0ABW5W980</accession>
<keyword evidence="2" id="KW-1133">Transmembrane helix</keyword>
<organism evidence="3 4">
    <name type="scientific">Prauserella oleivorans</name>
    <dbReference type="NCBI Taxonomy" id="1478153"/>
    <lineage>
        <taxon>Bacteria</taxon>
        <taxon>Bacillati</taxon>
        <taxon>Actinomycetota</taxon>
        <taxon>Actinomycetes</taxon>
        <taxon>Pseudonocardiales</taxon>
        <taxon>Pseudonocardiaceae</taxon>
        <taxon>Prauserella</taxon>
    </lineage>
</organism>
<feature type="region of interest" description="Disordered" evidence="1">
    <location>
        <begin position="136"/>
        <end position="192"/>
    </location>
</feature>
<keyword evidence="2" id="KW-0472">Membrane</keyword>
<dbReference type="Proteomes" id="UP001597478">
    <property type="component" value="Unassembled WGS sequence"/>
</dbReference>